<dbReference type="SMART" id="SM00312">
    <property type="entry name" value="PX"/>
    <property type="match status" value="1"/>
</dbReference>
<dbReference type="PANTHER" id="PTHR12431">
    <property type="entry name" value="SORTING NEXIN 17 AND 27"/>
    <property type="match status" value="1"/>
</dbReference>
<dbReference type="GO" id="GO:0030670">
    <property type="term" value="C:phagocytic vesicle membrane"/>
    <property type="evidence" value="ECO:0007669"/>
    <property type="project" value="EnsemblProtists"/>
</dbReference>
<dbReference type="GO" id="GO:0006886">
    <property type="term" value="P:intracellular protein transport"/>
    <property type="evidence" value="ECO:0007669"/>
    <property type="project" value="TreeGrafter"/>
</dbReference>
<dbReference type="KEGG" id="dfa:DFA_01149"/>
<dbReference type="Pfam" id="PF00787">
    <property type="entry name" value="PX"/>
    <property type="match status" value="1"/>
</dbReference>
<dbReference type="InterPro" id="IPR001683">
    <property type="entry name" value="PX_dom"/>
</dbReference>
<sequence>MNTVASSESIASSSSIDGEKELRSSFEKLLSSEMSKVALLETENIKLKAELAKISNINLRDELFRLEEANRVLSEKLATETTKNLFLENQLKGTSIASTYSLNGNNHHNTTTSTTPSPATSSATANGAAKKPPATIIKDITVPRKVVEAEKNSSRTYTAYLIEVEVDQKRYKQFVLLQSQFVRMFGEHDTPSLPAKKNGIYFSSDDHTEKRRIGLQEYLKIIVNHPVMSQAPFFLQFVKDDNETSTTTSKSH</sequence>
<dbReference type="PROSITE" id="PS50195">
    <property type="entry name" value="PX"/>
    <property type="match status" value="1"/>
</dbReference>
<evidence type="ECO:0000259" key="3">
    <source>
        <dbReference type="PROSITE" id="PS50195"/>
    </source>
</evidence>
<dbReference type="Proteomes" id="UP000007797">
    <property type="component" value="Unassembled WGS sequence"/>
</dbReference>
<dbReference type="RefSeq" id="XP_004359120.1">
    <property type="nucleotide sequence ID" value="XM_004359063.1"/>
</dbReference>
<dbReference type="GO" id="GO:0032456">
    <property type="term" value="P:endocytic recycling"/>
    <property type="evidence" value="ECO:0007669"/>
    <property type="project" value="TreeGrafter"/>
</dbReference>
<protein>
    <submittedName>
        <fullName evidence="4">Phox domain-containing protein</fullName>
    </submittedName>
</protein>
<evidence type="ECO:0000256" key="2">
    <source>
        <dbReference type="SAM" id="MobiDB-lite"/>
    </source>
</evidence>
<dbReference type="Gene3D" id="3.30.1520.10">
    <property type="entry name" value="Phox-like domain"/>
    <property type="match status" value="1"/>
</dbReference>
<dbReference type="OrthoDB" id="19307at2759"/>
<dbReference type="InterPro" id="IPR036871">
    <property type="entry name" value="PX_dom_sf"/>
</dbReference>
<keyword evidence="1" id="KW-0175">Coiled coil</keyword>
<dbReference type="GO" id="GO:0080025">
    <property type="term" value="F:phosphatidylinositol-3,5-bisphosphate binding"/>
    <property type="evidence" value="ECO:0007669"/>
    <property type="project" value="EnsemblProtists"/>
</dbReference>
<dbReference type="OMA" id="YLIEVEV"/>
<feature type="coiled-coil region" evidence="1">
    <location>
        <begin position="37"/>
        <end position="76"/>
    </location>
</feature>
<accession>F4PR70</accession>
<dbReference type="GO" id="GO:0044354">
    <property type="term" value="C:macropinosome"/>
    <property type="evidence" value="ECO:0007669"/>
    <property type="project" value="EnsemblProtists"/>
</dbReference>
<feature type="region of interest" description="Disordered" evidence="2">
    <location>
        <begin position="102"/>
        <end position="130"/>
    </location>
</feature>
<dbReference type="SUPFAM" id="SSF64268">
    <property type="entry name" value="PX domain"/>
    <property type="match status" value="1"/>
</dbReference>
<proteinExistence type="predicted"/>
<dbReference type="STRING" id="1054147.F4PR70"/>
<name>F4PR70_CACFS</name>
<evidence type="ECO:0000313" key="5">
    <source>
        <dbReference type="Proteomes" id="UP000007797"/>
    </source>
</evidence>
<feature type="domain" description="PX" evidence="3">
    <location>
        <begin position="138"/>
        <end position="245"/>
    </location>
</feature>
<feature type="compositionally biased region" description="Low complexity" evidence="2">
    <location>
        <begin position="103"/>
        <end position="129"/>
    </location>
</feature>
<dbReference type="AlphaFoldDB" id="F4PR70"/>
<keyword evidence="5" id="KW-1185">Reference proteome</keyword>
<evidence type="ECO:0000256" key="1">
    <source>
        <dbReference type="SAM" id="Coils"/>
    </source>
</evidence>
<evidence type="ECO:0000313" key="4">
    <source>
        <dbReference type="EMBL" id="EGG21270.1"/>
    </source>
</evidence>
<dbReference type="GO" id="GO:0005769">
    <property type="term" value="C:early endosome"/>
    <property type="evidence" value="ECO:0007669"/>
    <property type="project" value="TreeGrafter"/>
</dbReference>
<organism evidence="4 5">
    <name type="scientific">Cavenderia fasciculata</name>
    <name type="common">Slime mold</name>
    <name type="synonym">Dictyostelium fasciculatum</name>
    <dbReference type="NCBI Taxonomy" id="261658"/>
    <lineage>
        <taxon>Eukaryota</taxon>
        <taxon>Amoebozoa</taxon>
        <taxon>Evosea</taxon>
        <taxon>Eumycetozoa</taxon>
        <taxon>Dictyostelia</taxon>
        <taxon>Acytosteliales</taxon>
        <taxon>Cavenderiaceae</taxon>
        <taxon>Cavenderia</taxon>
    </lineage>
</organism>
<dbReference type="GeneID" id="14873488"/>
<dbReference type="EMBL" id="GL883010">
    <property type="protein sequence ID" value="EGG21270.1"/>
    <property type="molecule type" value="Genomic_DNA"/>
</dbReference>
<gene>
    <name evidence="4" type="ORF">DFA_01149</name>
</gene>
<dbReference type="CDD" id="cd06093">
    <property type="entry name" value="PX_domain"/>
    <property type="match status" value="1"/>
</dbReference>
<reference evidence="5" key="1">
    <citation type="journal article" date="2011" name="Genome Res.">
        <title>Phylogeny-wide analysis of social amoeba genomes highlights ancient origins for complex intercellular communication.</title>
        <authorList>
            <person name="Heidel A.J."/>
            <person name="Lawal H.M."/>
            <person name="Felder M."/>
            <person name="Schilde C."/>
            <person name="Helps N.R."/>
            <person name="Tunggal B."/>
            <person name="Rivero F."/>
            <person name="John U."/>
            <person name="Schleicher M."/>
            <person name="Eichinger L."/>
            <person name="Platzer M."/>
            <person name="Noegel A.A."/>
            <person name="Schaap P."/>
            <person name="Gloeckner G."/>
        </authorList>
    </citation>
    <scope>NUCLEOTIDE SEQUENCE [LARGE SCALE GENOMIC DNA]</scope>
    <source>
        <strain evidence="5">SH3</strain>
    </source>
</reference>
<dbReference type="PANTHER" id="PTHR12431:SF14">
    <property type="entry name" value="LD15323P"/>
    <property type="match status" value="1"/>
</dbReference>